<protein>
    <submittedName>
        <fullName evidence="6">Globin</fullName>
    </submittedName>
</protein>
<dbReference type="InterPro" id="IPR001486">
    <property type="entry name" value="Hemoglobin_trunc"/>
</dbReference>
<dbReference type="Gene3D" id="1.10.490.10">
    <property type="entry name" value="Globins"/>
    <property type="match status" value="1"/>
</dbReference>
<gene>
    <name evidence="6" type="ORF">C6T65_13120</name>
</gene>
<dbReference type="GO" id="GO:0019825">
    <property type="term" value="F:oxygen binding"/>
    <property type="evidence" value="ECO:0007669"/>
    <property type="project" value="InterPro"/>
</dbReference>
<evidence type="ECO:0000256" key="3">
    <source>
        <dbReference type="ARBA" id="ARBA00022723"/>
    </source>
</evidence>
<dbReference type="EMBL" id="PVHK01000094">
    <property type="protein sequence ID" value="PRH41834.1"/>
    <property type="molecule type" value="Genomic_DNA"/>
</dbReference>
<proteinExistence type="inferred from homology"/>
<evidence type="ECO:0000256" key="2">
    <source>
        <dbReference type="ARBA" id="ARBA00022617"/>
    </source>
</evidence>
<evidence type="ECO:0000256" key="1">
    <source>
        <dbReference type="ARBA" id="ARBA00022448"/>
    </source>
</evidence>
<comment type="caution">
    <text evidence="6">The sequence shown here is derived from an EMBL/GenBank/DDBJ whole genome shotgun (WGS) entry which is preliminary data.</text>
</comment>
<evidence type="ECO:0000313" key="7">
    <source>
        <dbReference type="Proteomes" id="UP000237632"/>
    </source>
</evidence>
<keyword evidence="1" id="KW-0813">Transport</keyword>
<accession>A0AA45BC09</accession>
<dbReference type="InterPro" id="IPR009050">
    <property type="entry name" value="Globin-like_sf"/>
</dbReference>
<keyword evidence="3" id="KW-0479">Metal-binding</keyword>
<dbReference type="RefSeq" id="WP_060082285.1">
    <property type="nucleotide sequence ID" value="NZ_CADFFO010000022.1"/>
</dbReference>
<name>A0AA45BC09_BURVI</name>
<dbReference type="Proteomes" id="UP000237632">
    <property type="component" value="Unassembled WGS sequence"/>
</dbReference>
<dbReference type="Pfam" id="PF01152">
    <property type="entry name" value="Bac_globin"/>
    <property type="match status" value="1"/>
</dbReference>
<evidence type="ECO:0000313" key="6">
    <source>
        <dbReference type="EMBL" id="PRH41834.1"/>
    </source>
</evidence>
<dbReference type="PANTHER" id="PTHR47366:SF1">
    <property type="entry name" value="TWO-ON-TWO HEMOGLOBIN-3"/>
    <property type="match status" value="1"/>
</dbReference>
<dbReference type="SUPFAM" id="SSF46458">
    <property type="entry name" value="Globin-like"/>
    <property type="match status" value="1"/>
</dbReference>
<evidence type="ECO:0000256" key="4">
    <source>
        <dbReference type="ARBA" id="ARBA00023004"/>
    </source>
</evidence>
<dbReference type="GO" id="GO:0020037">
    <property type="term" value="F:heme binding"/>
    <property type="evidence" value="ECO:0007669"/>
    <property type="project" value="InterPro"/>
</dbReference>
<comment type="similarity">
    <text evidence="5">Belongs to the truncated hemoglobin family. Group II subfamily.</text>
</comment>
<dbReference type="CDD" id="cd14773">
    <property type="entry name" value="TrHb2_PhHbO-like_O"/>
    <property type="match status" value="1"/>
</dbReference>
<keyword evidence="2" id="KW-0349">Heme</keyword>
<sequence>MNTPAHSAHSLHAAHAPPSPFDRLGGAAALARIVDAFYRQMDTRPDAAGIRAMHGADLGPVKTVLVTYLCEWLGGPRHYSAQRGHPRLRMRHRAFAIGMAERDAWLACMRAALDECGVEPALREELMQAFFKLADWLRNTGR</sequence>
<reference evidence="6 7" key="1">
    <citation type="submission" date="2018-03" db="EMBL/GenBank/DDBJ databases">
        <authorList>
            <person name="Nguyen K."/>
            <person name="Fouts D."/>
            <person name="Sutton G."/>
        </authorList>
    </citation>
    <scope>NUCLEOTIDE SEQUENCE [LARGE SCALE GENOMIC DNA]</scope>
    <source>
        <strain evidence="6 7">AU3578</strain>
    </source>
</reference>
<evidence type="ECO:0000256" key="5">
    <source>
        <dbReference type="ARBA" id="ARBA00034496"/>
    </source>
</evidence>
<dbReference type="InterPro" id="IPR044203">
    <property type="entry name" value="GlbO/GLB3-like"/>
</dbReference>
<dbReference type="AlphaFoldDB" id="A0AA45BC09"/>
<dbReference type="InterPro" id="IPR012292">
    <property type="entry name" value="Globin/Proto"/>
</dbReference>
<dbReference type="GO" id="GO:0005344">
    <property type="term" value="F:oxygen carrier activity"/>
    <property type="evidence" value="ECO:0007669"/>
    <property type="project" value="InterPro"/>
</dbReference>
<organism evidence="6 7">
    <name type="scientific">Burkholderia vietnamiensis</name>
    <dbReference type="NCBI Taxonomy" id="60552"/>
    <lineage>
        <taxon>Bacteria</taxon>
        <taxon>Pseudomonadati</taxon>
        <taxon>Pseudomonadota</taxon>
        <taxon>Betaproteobacteria</taxon>
        <taxon>Burkholderiales</taxon>
        <taxon>Burkholderiaceae</taxon>
        <taxon>Burkholderia</taxon>
        <taxon>Burkholderia cepacia complex</taxon>
    </lineage>
</organism>
<keyword evidence="4" id="KW-0408">Iron</keyword>
<dbReference type="GO" id="GO:0046872">
    <property type="term" value="F:metal ion binding"/>
    <property type="evidence" value="ECO:0007669"/>
    <property type="project" value="UniProtKB-KW"/>
</dbReference>
<dbReference type="PANTHER" id="PTHR47366">
    <property type="entry name" value="TWO-ON-TWO HEMOGLOBIN-3"/>
    <property type="match status" value="1"/>
</dbReference>